<dbReference type="Proteomes" id="UP000316545">
    <property type="component" value="Unassembled WGS sequence"/>
</dbReference>
<dbReference type="EMBL" id="VITO01000013">
    <property type="protein sequence ID" value="TWB23959.1"/>
    <property type="molecule type" value="Genomic_DNA"/>
</dbReference>
<proteinExistence type="predicted"/>
<reference evidence="4 5" key="1">
    <citation type="submission" date="2019-06" db="EMBL/GenBank/DDBJ databases">
        <title>Genomic Encyclopedia of Type Strains, Phase IV (KMG-V): Genome sequencing to study the core and pangenomes of soil and plant-associated prokaryotes.</title>
        <authorList>
            <person name="Whitman W."/>
        </authorList>
    </citation>
    <scope>NUCLEOTIDE SEQUENCE [LARGE SCALE GENOMIC DNA]</scope>
    <source>
        <strain evidence="2 4">BR 11865</strain>
        <strain evidence="3 5">BR 12005</strain>
    </source>
</reference>
<dbReference type="Gene3D" id="3.30.2010.10">
    <property type="entry name" value="Metalloproteases ('zincins'), catalytic domain"/>
    <property type="match status" value="1"/>
</dbReference>
<accession>A0A560JV83</accession>
<dbReference type="InterPro" id="IPR053136">
    <property type="entry name" value="UTP_pyrophosphatase-like"/>
</dbReference>
<evidence type="ECO:0000259" key="1">
    <source>
        <dbReference type="Pfam" id="PF01863"/>
    </source>
</evidence>
<evidence type="ECO:0000313" key="2">
    <source>
        <dbReference type="EMBL" id="TWB23959.1"/>
    </source>
</evidence>
<organism evidence="3 5">
    <name type="scientific">Nitrospirillum amazonense</name>
    <dbReference type="NCBI Taxonomy" id="28077"/>
    <lineage>
        <taxon>Bacteria</taxon>
        <taxon>Pseudomonadati</taxon>
        <taxon>Pseudomonadota</taxon>
        <taxon>Alphaproteobacteria</taxon>
        <taxon>Rhodospirillales</taxon>
        <taxon>Azospirillaceae</taxon>
        <taxon>Nitrospirillum</taxon>
    </lineage>
</organism>
<dbReference type="PANTHER" id="PTHR30399:SF1">
    <property type="entry name" value="UTP PYROPHOSPHATASE"/>
    <property type="match status" value="1"/>
</dbReference>
<evidence type="ECO:0000313" key="5">
    <source>
        <dbReference type="Proteomes" id="UP000320516"/>
    </source>
</evidence>
<sequence>MVWPPEDVEGPGPMGLMGLLRGMGLTAPTRPAPKTRTKARVAPTTVSQLRVAGITQPVEVRRSPRARRLSLKVDGATDTVRVTVPPRVGDAEVAGFVGRHLDWVNARLAALPPRQPFIDGMAVPLLGRSAVIRHDPGRRGGARLVEGPASLDLCVGGEAEFLNRRVTDFLKAEARRHLSALTAETAARAKLRASGVSVRDTRSRWGSCSATGRISYSWRLILAPPQIVEYVVAHEVAHLKEMNHGPKFWALCADLAGDVDKPRAWLKAHGAKLHRFG</sequence>
<dbReference type="Pfam" id="PF01863">
    <property type="entry name" value="YgjP-like"/>
    <property type="match status" value="1"/>
</dbReference>
<comment type="caution">
    <text evidence="3">The sequence shown here is derived from an EMBL/GenBank/DDBJ whole genome shotgun (WGS) entry which is preliminary data.</text>
</comment>
<evidence type="ECO:0000313" key="3">
    <source>
        <dbReference type="EMBL" id="TWB75042.1"/>
    </source>
</evidence>
<dbReference type="AlphaFoldDB" id="A0A560JV83"/>
<dbReference type="PANTHER" id="PTHR30399">
    <property type="entry name" value="UNCHARACTERIZED PROTEIN YGJP"/>
    <property type="match status" value="1"/>
</dbReference>
<dbReference type="Proteomes" id="UP000320516">
    <property type="component" value="Unassembled WGS sequence"/>
</dbReference>
<keyword evidence="4" id="KW-1185">Reference proteome</keyword>
<evidence type="ECO:0000313" key="4">
    <source>
        <dbReference type="Proteomes" id="UP000316545"/>
    </source>
</evidence>
<name>A0A560JV83_9PROT</name>
<gene>
    <name evidence="3" type="ORF">FBZ87_104138</name>
    <name evidence="2" type="ORF">FBZ88_113133</name>
</gene>
<dbReference type="CDD" id="cd07344">
    <property type="entry name" value="M48_yhfN_like"/>
    <property type="match status" value="1"/>
</dbReference>
<dbReference type="InterPro" id="IPR002725">
    <property type="entry name" value="YgjP-like_metallopeptidase"/>
</dbReference>
<dbReference type="EMBL" id="VITV01000004">
    <property type="protein sequence ID" value="TWB75042.1"/>
    <property type="molecule type" value="Genomic_DNA"/>
</dbReference>
<feature type="domain" description="YgjP-like metallopeptidase" evidence="1">
    <location>
        <begin position="67"/>
        <end position="269"/>
    </location>
</feature>
<protein>
    <recommendedName>
        <fullName evidence="1">YgjP-like metallopeptidase domain-containing protein</fullName>
    </recommendedName>
</protein>